<dbReference type="GeneID" id="17043079"/>
<evidence type="ECO:0000256" key="3">
    <source>
        <dbReference type="ARBA" id="ARBA00022692"/>
    </source>
</evidence>
<feature type="transmembrane region" description="Helical" evidence="6">
    <location>
        <begin position="417"/>
        <end position="435"/>
    </location>
</feature>
<dbReference type="AlphaFoldDB" id="I0Z357"/>
<gene>
    <name evidence="8" type="ORF">COCSUDRAFT_27773</name>
</gene>
<feature type="transmembrane region" description="Helical" evidence="6">
    <location>
        <begin position="128"/>
        <end position="147"/>
    </location>
</feature>
<dbReference type="EMBL" id="AGSI01000004">
    <property type="protein sequence ID" value="EIE25076.1"/>
    <property type="molecule type" value="Genomic_DNA"/>
</dbReference>
<organism evidence="8 9">
    <name type="scientific">Coccomyxa subellipsoidea (strain C-169)</name>
    <name type="common">Green microalga</name>
    <dbReference type="NCBI Taxonomy" id="574566"/>
    <lineage>
        <taxon>Eukaryota</taxon>
        <taxon>Viridiplantae</taxon>
        <taxon>Chlorophyta</taxon>
        <taxon>core chlorophytes</taxon>
        <taxon>Trebouxiophyceae</taxon>
        <taxon>Trebouxiophyceae incertae sedis</taxon>
        <taxon>Coccomyxaceae</taxon>
        <taxon>Coccomyxa</taxon>
        <taxon>Coccomyxa subellipsoidea</taxon>
    </lineage>
</organism>
<evidence type="ECO:0000256" key="2">
    <source>
        <dbReference type="ARBA" id="ARBA00022448"/>
    </source>
</evidence>
<dbReference type="GO" id="GO:0005315">
    <property type="term" value="F:phosphate transmembrane transporter activity"/>
    <property type="evidence" value="ECO:0007669"/>
    <property type="project" value="TreeGrafter"/>
</dbReference>
<keyword evidence="4 6" id="KW-1133">Transmembrane helix</keyword>
<dbReference type="RefSeq" id="XP_005649620.1">
    <property type="nucleotide sequence ID" value="XM_005649563.1"/>
</dbReference>
<protein>
    <recommendedName>
        <fullName evidence="7">SPX domain-containing protein</fullName>
    </recommendedName>
</protein>
<keyword evidence="3 6" id="KW-0812">Transmembrane</keyword>
<dbReference type="Pfam" id="PF03600">
    <property type="entry name" value="CitMHS"/>
    <property type="match status" value="1"/>
</dbReference>
<feature type="transmembrane region" description="Helical" evidence="6">
    <location>
        <begin position="342"/>
        <end position="368"/>
    </location>
</feature>
<dbReference type="InterPro" id="IPR004680">
    <property type="entry name" value="Cit_transptr-like_dom"/>
</dbReference>
<dbReference type="STRING" id="574566.I0Z357"/>
<dbReference type="PANTHER" id="PTHR10283">
    <property type="entry name" value="SOLUTE CARRIER FAMILY 13 MEMBER"/>
    <property type="match status" value="1"/>
</dbReference>
<dbReference type="eggNOG" id="KOG1281">
    <property type="taxonomic scope" value="Eukaryota"/>
</dbReference>
<dbReference type="Proteomes" id="UP000007264">
    <property type="component" value="Unassembled WGS sequence"/>
</dbReference>
<evidence type="ECO:0000313" key="8">
    <source>
        <dbReference type="EMBL" id="EIE25076.1"/>
    </source>
</evidence>
<evidence type="ECO:0000259" key="7">
    <source>
        <dbReference type="PROSITE" id="PS51382"/>
    </source>
</evidence>
<name>I0Z357_COCSC</name>
<reference evidence="8 9" key="1">
    <citation type="journal article" date="2012" name="Genome Biol.">
        <title>The genome of the polar eukaryotic microalga coccomyxa subellipsoidea reveals traits of cold adaptation.</title>
        <authorList>
            <person name="Blanc G."/>
            <person name="Agarkova I."/>
            <person name="Grimwood J."/>
            <person name="Kuo A."/>
            <person name="Brueggeman A."/>
            <person name="Dunigan D."/>
            <person name="Gurnon J."/>
            <person name="Ladunga I."/>
            <person name="Lindquist E."/>
            <person name="Lucas S."/>
            <person name="Pangilinan J."/>
            <person name="Proschold T."/>
            <person name="Salamov A."/>
            <person name="Schmutz J."/>
            <person name="Weeks D."/>
            <person name="Yamada T."/>
            <person name="Claverie J.M."/>
            <person name="Grigoriev I."/>
            <person name="Van Etten J."/>
            <person name="Lomsadze A."/>
            <person name="Borodovsky M."/>
        </authorList>
    </citation>
    <scope>NUCLEOTIDE SEQUENCE [LARGE SCALE GENOMIC DNA]</scope>
    <source>
        <strain evidence="8 9">C-169</strain>
    </source>
</reference>
<feature type="transmembrane region" description="Helical" evidence="6">
    <location>
        <begin position="220"/>
        <end position="240"/>
    </location>
</feature>
<proteinExistence type="predicted"/>
<evidence type="ECO:0000313" key="9">
    <source>
        <dbReference type="Proteomes" id="UP000007264"/>
    </source>
</evidence>
<dbReference type="CDD" id="cd01115">
    <property type="entry name" value="SLC13_permease"/>
    <property type="match status" value="1"/>
</dbReference>
<keyword evidence="2" id="KW-0813">Transport</keyword>
<evidence type="ECO:0000256" key="5">
    <source>
        <dbReference type="ARBA" id="ARBA00023136"/>
    </source>
</evidence>
<sequence length="598" mass="64944">MGSRNRETFQELYVEIQGLIDFVEVNRTGFRKALKKHDKVSFKFRRLAATFADRCLEAQKQLVELYAVVCCHNNLLLAQLELKAQLRSQLKLERTTVWKDMVEKERKENAATVDDSGAESKPWYRSSLFMIALSCVVFAVLLSVPIFEERAKQNCLALLGFASMLWCTEALPLYVTSMLVPLLAVVLRVMVDDSGKHPVRKSAPDAADAIFKAMFSQATCTIMLLLGGFAIASAFTKHFIAKRVAVWVLGKVSAKPHAVLIANMFVATFASMWITNVAAPVLCFSVLDPILRTLPSGHSFGKALVLGIALASNLGGMTSPISSPQNIFAIQEMGRDGEPPSWLAWFAVALPVACVGNFACWGFLLLAYRPGRTLKEVRRMPFSSDPFTWKQIYVVVISLGTVGLWCANTALSKFTGQMGIVAIVPMVAFFGFGLLSKDDFNNQLWNVVMLAMGGSALGEAVKSSGLLSSIAHSIEDVVAGMGVWAVFAIFCALVLVATTFISHTVGAMVILPIVSAVGAQMEPHPRLLVMGAALMCSGAMGLPVSGFPNMTAYAKEDPTGNPWLSTIDFFKVGVPCSLATYGLIVTVGYGIMKFVLGW</sequence>
<dbReference type="OrthoDB" id="536376at2759"/>
<comment type="subcellular location">
    <subcellularLocation>
        <location evidence="1">Membrane</location>
        <topology evidence="1">Multi-pass membrane protein</topology>
    </subcellularLocation>
</comment>
<evidence type="ECO:0000256" key="1">
    <source>
        <dbReference type="ARBA" id="ARBA00004141"/>
    </source>
</evidence>
<dbReference type="Pfam" id="PF03105">
    <property type="entry name" value="SPX"/>
    <property type="match status" value="1"/>
</dbReference>
<keyword evidence="5 6" id="KW-0472">Membrane</keyword>
<feature type="domain" description="SPX" evidence="7">
    <location>
        <begin position="1"/>
        <end position="51"/>
    </location>
</feature>
<feature type="transmembrane region" description="Helical" evidence="6">
    <location>
        <begin position="569"/>
        <end position="592"/>
    </location>
</feature>
<dbReference type="GO" id="GO:0005886">
    <property type="term" value="C:plasma membrane"/>
    <property type="evidence" value="ECO:0007669"/>
    <property type="project" value="TreeGrafter"/>
</dbReference>
<accession>I0Z357</accession>
<dbReference type="GO" id="GO:0006797">
    <property type="term" value="P:polyphosphate metabolic process"/>
    <property type="evidence" value="ECO:0007669"/>
    <property type="project" value="TreeGrafter"/>
</dbReference>
<feature type="transmembrane region" description="Helical" evidence="6">
    <location>
        <begin position="389"/>
        <end position="411"/>
    </location>
</feature>
<feature type="transmembrane region" description="Helical" evidence="6">
    <location>
        <begin position="260"/>
        <end position="287"/>
    </location>
</feature>
<dbReference type="InterPro" id="IPR004331">
    <property type="entry name" value="SPX_dom"/>
</dbReference>
<evidence type="ECO:0000256" key="6">
    <source>
        <dbReference type="SAM" id="Phobius"/>
    </source>
</evidence>
<dbReference type="KEGG" id="csl:COCSUDRAFT_27773"/>
<comment type="caution">
    <text evidence="8">The sequence shown here is derived from an EMBL/GenBank/DDBJ whole genome shotgun (WGS) entry which is preliminary data.</text>
</comment>
<dbReference type="PANTHER" id="PTHR10283:SF92">
    <property type="entry name" value="LOW-AFFINITY PHOSPHATE TRANSPORTER PHO91"/>
    <property type="match status" value="1"/>
</dbReference>
<evidence type="ECO:0000256" key="4">
    <source>
        <dbReference type="ARBA" id="ARBA00022989"/>
    </source>
</evidence>
<dbReference type="GO" id="GO:0006817">
    <property type="term" value="P:phosphate ion transport"/>
    <property type="evidence" value="ECO:0007669"/>
    <property type="project" value="TreeGrafter"/>
</dbReference>
<dbReference type="PROSITE" id="PS51382">
    <property type="entry name" value="SPX"/>
    <property type="match status" value="1"/>
</dbReference>
<keyword evidence="9" id="KW-1185">Reference proteome</keyword>
<feature type="transmembrane region" description="Helical" evidence="6">
    <location>
        <begin position="481"/>
        <end position="514"/>
    </location>
</feature>
<feature type="transmembrane region" description="Helical" evidence="6">
    <location>
        <begin position="526"/>
        <end position="549"/>
    </location>
</feature>